<dbReference type="Proteomes" id="UP000295075">
    <property type="component" value="Unassembled WGS sequence"/>
</dbReference>
<keyword evidence="1" id="KW-0812">Transmembrane</keyword>
<protein>
    <submittedName>
        <fullName evidence="2">Uncharacterized protein</fullName>
    </submittedName>
</protein>
<sequence length="189" mass="19359">MTTASGGGWLSWGLMNIRSLSGVSGLTRRLTLLGVLAGVFAMHALTMNHDPAMAGMDSIASMTSSGAGHTSAATGVAAVADNGGAPSGHVRMSDQVTAEMAAVTEFASASNLMVSAHSNAGSHQMSDVCVAVLAASLALVGLALMLCWLRSARFAPWAWQLLPLQLSPLSGRSPPWLAPSLSKLCVLRT</sequence>
<gene>
    <name evidence="2" type="ORF">E1261_02255</name>
</gene>
<keyword evidence="3" id="KW-1185">Reference proteome</keyword>
<dbReference type="RefSeq" id="WP_132400968.1">
    <property type="nucleotide sequence ID" value="NZ_SMKA01000004.1"/>
</dbReference>
<dbReference type="OrthoDB" id="9868841at2"/>
<organism evidence="2 3">
    <name type="scientific">Kribbella albertanoniae</name>
    <dbReference type="NCBI Taxonomy" id="1266829"/>
    <lineage>
        <taxon>Bacteria</taxon>
        <taxon>Bacillati</taxon>
        <taxon>Actinomycetota</taxon>
        <taxon>Actinomycetes</taxon>
        <taxon>Propionibacteriales</taxon>
        <taxon>Kribbellaceae</taxon>
        <taxon>Kribbella</taxon>
    </lineage>
</organism>
<feature type="transmembrane region" description="Helical" evidence="1">
    <location>
        <begin position="30"/>
        <end position="47"/>
    </location>
</feature>
<feature type="transmembrane region" description="Helical" evidence="1">
    <location>
        <begin position="130"/>
        <end position="149"/>
    </location>
</feature>
<evidence type="ECO:0000313" key="3">
    <source>
        <dbReference type="Proteomes" id="UP000295075"/>
    </source>
</evidence>
<keyword evidence="1" id="KW-1133">Transmembrane helix</keyword>
<accession>A0A4R4QH27</accession>
<comment type="caution">
    <text evidence="2">The sequence shown here is derived from an EMBL/GenBank/DDBJ whole genome shotgun (WGS) entry which is preliminary data.</text>
</comment>
<evidence type="ECO:0000256" key="1">
    <source>
        <dbReference type="SAM" id="Phobius"/>
    </source>
</evidence>
<dbReference type="AlphaFoldDB" id="A0A4R4QH27"/>
<reference evidence="2 3" key="1">
    <citation type="submission" date="2019-03" db="EMBL/GenBank/DDBJ databases">
        <title>Draft genome sequences of novel Actinobacteria.</title>
        <authorList>
            <person name="Sahin N."/>
            <person name="Ay H."/>
            <person name="Saygin H."/>
        </authorList>
    </citation>
    <scope>NUCLEOTIDE SEQUENCE [LARGE SCALE GENOMIC DNA]</scope>
    <source>
        <strain evidence="2 3">JCM 30547</strain>
    </source>
</reference>
<proteinExistence type="predicted"/>
<keyword evidence="1" id="KW-0472">Membrane</keyword>
<name>A0A4R4QH27_9ACTN</name>
<evidence type="ECO:0000313" key="2">
    <source>
        <dbReference type="EMBL" id="TDC35021.1"/>
    </source>
</evidence>
<dbReference type="EMBL" id="SMKA01000004">
    <property type="protein sequence ID" value="TDC35021.1"/>
    <property type="molecule type" value="Genomic_DNA"/>
</dbReference>